<reference evidence="1" key="1">
    <citation type="submission" date="2023-01" db="EMBL/GenBank/DDBJ databases">
        <authorList>
            <person name="Van Ghelder C."/>
            <person name="Rancurel C."/>
        </authorList>
    </citation>
    <scope>NUCLEOTIDE SEQUENCE</scope>
    <source>
        <strain evidence="1">CNCM I-4278</strain>
    </source>
</reference>
<accession>A0A9W4XPX0</accession>
<protein>
    <submittedName>
        <fullName evidence="1">Uncharacterized protein</fullName>
    </submittedName>
</protein>
<proteinExistence type="predicted"/>
<dbReference type="AlphaFoldDB" id="A0A9W4XPX0"/>
<dbReference type="EMBL" id="CAOQHR010000004">
    <property type="protein sequence ID" value="CAI6333081.1"/>
    <property type="molecule type" value="Genomic_DNA"/>
</dbReference>
<sequence>MMQFSLVRYARWIEEGENLGVNVRTDKPLQANGWRAFWFDERAKRHETKQPLSLSTQ</sequence>
<comment type="caution">
    <text evidence="1">The sequence shown here is derived from an EMBL/GenBank/DDBJ whole genome shotgun (WGS) entry which is preliminary data.</text>
</comment>
<dbReference type="Proteomes" id="UP001152607">
    <property type="component" value="Unassembled WGS sequence"/>
</dbReference>
<keyword evidence="2" id="KW-1185">Reference proteome</keyword>
<name>A0A9W4XPX0_9PLEO</name>
<gene>
    <name evidence="1" type="ORF">PDIGIT_LOCUS6117</name>
</gene>
<evidence type="ECO:0000313" key="1">
    <source>
        <dbReference type="EMBL" id="CAI6333081.1"/>
    </source>
</evidence>
<evidence type="ECO:0000313" key="2">
    <source>
        <dbReference type="Proteomes" id="UP001152607"/>
    </source>
</evidence>
<organism evidence="1 2">
    <name type="scientific">Periconia digitata</name>
    <dbReference type="NCBI Taxonomy" id="1303443"/>
    <lineage>
        <taxon>Eukaryota</taxon>
        <taxon>Fungi</taxon>
        <taxon>Dikarya</taxon>
        <taxon>Ascomycota</taxon>
        <taxon>Pezizomycotina</taxon>
        <taxon>Dothideomycetes</taxon>
        <taxon>Pleosporomycetidae</taxon>
        <taxon>Pleosporales</taxon>
        <taxon>Massarineae</taxon>
        <taxon>Periconiaceae</taxon>
        <taxon>Periconia</taxon>
    </lineage>
</organism>